<proteinExistence type="inferred from homology"/>
<comment type="caution">
    <text evidence="6">The sequence shown here is derived from an EMBL/GenBank/DDBJ whole genome shotgun (WGS) entry which is preliminary data.</text>
</comment>
<dbReference type="PANTHER" id="PTHR12128">
    <property type="entry name" value="DIHYDRODIPICOLINATE SYNTHASE"/>
    <property type="match status" value="1"/>
</dbReference>
<evidence type="ECO:0000256" key="5">
    <source>
        <dbReference type="PIRSR" id="PIRSR001365-2"/>
    </source>
</evidence>
<organism evidence="6 7">
    <name type="scientific">Kocuria dechangensis</name>
    <dbReference type="NCBI Taxonomy" id="1176249"/>
    <lineage>
        <taxon>Bacteria</taxon>
        <taxon>Bacillati</taxon>
        <taxon>Actinomycetota</taxon>
        <taxon>Actinomycetes</taxon>
        <taxon>Micrococcales</taxon>
        <taxon>Micrococcaceae</taxon>
        <taxon>Kocuria</taxon>
    </lineage>
</organism>
<dbReference type="GO" id="GO:0008840">
    <property type="term" value="F:4-hydroxy-tetrahydrodipicolinate synthase activity"/>
    <property type="evidence" value="ECO:0007669"/>
    <property type="project" value="TreeGrafter"/>
</dbReference>
<evidence type="ECO:0000313" key="7">
    <source>
        <dbReference type="Proteomes" id="UP000638848"/>
    </source>
</evidence>
<dbReference type="InterPro" id="IPR013785">
    <property type="entry name" value="Aldolase_TIM"/>
</dbReference>
<gene>
    <name evidence="6" type="ORF">GCM10011374_36560</name>
</gene>
<dbReference type="AlphaFoldDB" id="A0A917H6E3"/>
<dbReference type="SMART" id="SM01130">
    <property type="entry name" value="DHDPS"/>
    <property type="match status" value="1"/>
</dbReference>
<comment type="similarity">
    <text evidence="1 3">Belongs to the DapA family.</text>
</comment>
<feature type="active site" description="Schiff-base intermediate with substrate" evidence="4">
    <location>
        <position position="159"/>
    </location>
</feature>
<sequence length="294" mass="30475">MLEGLCAFPLTPVSEEGVDEAALTGLVARLTAAEVDSIGVLGSTGIYPYLDRTERSTVLEVAVAAAAGTPVIAGIGALRTREVLAYAQDAQTAGAAGLLLAPVSYHRLSEEEVYGLYRDVASAVSVPVIVYDNPGTTGFAFTDELYTRLAQLPKITGIKIPPPAAEVAHRVTALRSVLPGSVSVGISGDWVAAEALLAGADCWYSVIGGVFPATAQAIVDAATAGHREHAQALSQALEPIWALFRQHGSLRVVAAIAETFGWVQPPSLPRPLLGLSAQGRTELEAALQATGLAE</sequence>
<evidence type="ECO:0000256" key="4">
    <source>
        <dbReference type="PIRSR" id="PIRSR001365-1"/>
    </source>
</evidence>
<dbReference type="InterPro" id="IPR002220">
    <property type="entry name" value="DapA-like"/>
</dbReference>
<dbReference type="PANTHER" id="PTHR12128:SF66">
    <property type="entry name" value="4-HYDROXY-2-OXOGLUTARATE ALDOLASE, MITOCHONDRIAL"/>
    <property type="match status" value="1"/>
</dbReference>
<evidence type="ECO:0000256" key="2">
    <source>
        <dbReference type="ARBA" id="ARBA00023239"/>
    </source>
</evidence>
<protein>
    <submittedName>
        <fullName evidence="6">Dihydrodipicolinate synthase family protein</fullName>
    </submittedName>
</protein>
<dbReference type="PRINTS" id="PR00146">
    <property type="entry name" value="DHPICSNTHASE"/>
</dbReference>
<reference evidence="6" key="2">
    <citation type="submission" date="2020-09" db="EMBL/GenBank/DDBJ databases">
        <authorList>
            <person name="Sun Q."/>
            <person name="Zhou Y."/>
        </authorList>
    </citation>
    <scope>NUCLEOTIDE SEQUENCE</scope>
    <source>
        <strain evidence="6">CGMCC 1.12187</strain>
    </source>
</reference>
<keyword evidence="7" id="KW-1185">Reference proteome</keyword>
<dbReference type="PIRSF" id="PIRSF001365">
    <property type="entry name" value="DHDPS"/>
    <property type="match status" value="1"/>
</dbReference>
<keyword evidence="2 3" id="KW-0456">Lyase</keyword>
<name>A0A917H6E3_9MICC</name>
<dbReference type="Proteomes" id="UP000638848">
    <property type="component" value="Unassembled WGS sequence"/>
</dbReference>
<dbReference type="SUPFAM" id="SSF51569">
    <property type="entry name" value="Aldolase"/>
    <property type="match status" value="1"/>
</dbReference>
<feature type="active site" description="Proton donor/acceptor" evidence="4">
    <location>
        <position position="131"/>
    </location>
</feature>
<evidence type="ECO:0000313" key="6">
    <source>
        <dbReference type="EMBL" id="GGG68829.1"/>
    </source>
</evidence>
<reference evidence="6" key="1">
    <citation type="journal article" date="2014" name="Int. J. Syst. Evol. Microbiol.">
        <title>Complete genome sequence of Corynebacterium casei LMG S-19264T (=DSM 44701T), isolated from a smear-ripened cheese.</title>
        <authorList>
            <consortium name="US DOE Joint Genome Institute (JGI-PGF)"/>
            <person name="Walter F."/>
            <person name="Albersmeier A."/>
            <person name="Kalinowski J."/>
            <person name="Ruckert C."/>
        </authorList>
    </citation>
    <scope>NUCLEOTIDE SEQUENCE</scope>
    <source>
        <strain evidence="6">CGMCC 1.12187</strain>
    </source>
</reference>
<dbReference type="Gene3D" id="3.20.20.70">
    <property type="entry name" value="Aldolase class I"/>
    <property type="match status" value="1"/>
</dbReference>
<dbReference type="CDD" id="cd00408">
    <property type="entry name" value="DHDPS-like"/>
    <property type="match status" value="1"/>
</dbReference>
<evidence type="ECO:0000256" key="3">
    <source>
        <dbReference type="PIRNR" id="PIRNR001365"/>
    </source>
</evidence>
<accession>A0A917H6E3</accession>
<dbReference type="Pfam" id="PF00701">
    <property type="entry name" value="DHDPS"/>
    <property type="match status" value="1"/>
</dbReference>
<dbReference type="EMBL" id="BMEQ01000032">
    <property type="protein sequence ID" value="GGG68829.1"/>
    <property type="molecule type" value="Genomic_DNA"/>
</dbReference>
<evidence type="ECO:0000256" key="1">
    <source>
        <dbReference type="ARBA" id="ARBA00007592"/>
    </source>
</evidence>
<feature type="binding site" evidence="5">
    <location>
        <position position="44"/>
    </location>
    <ligand>
        <name>pyruvate</name>
        <dbReference type="ChEBI" id="CHEBI:15361"/>
    </ligand>
</feature>
<dbReference type="RefSeq" id="WP_188539838.1">
    <property type="nucleotide sequence ID" value="NZ_BMEQ01000032.1"/>
</dbReference>